<dbReference type="AlphaFoldDB" id="A0A069Q4P4"/>
<keyword evidence="1" id="KW-0732">Signal</keyword>
<name>A0A069Q4P4_9BURK</name>
<feature type="domain" description="Lipid/polyisoprenoid-binding YceI-like" evidence="2">
    <location>
        <begin position="25"/>
        <end position="186"/>
    </location>
</feature>
<evidence type="ECO:0000313" key="4">
    <source>
        <dbReference type="Proteomes" id="UP000027466"/>
    </source>
</evidence>
<proteinExistence type="predicted"/>
<dbReference type="PANTHER" id="PTHR34406">
    <property type="entry name" value="PROTEIN YCEI"/>
    <property type="match status" value="1"/>
</dbReference>
<evidence type="ECO:0000313" key="3">
    <source>
        <dbReference type="EMBL" id="KDR44721.1"/>
    </source>
</evidence>
<protein>
    <submittedName>
        <fullName evidence="3">Polyisoprenoid-binding protein</fullName>
    </submittedName>
</protein>
<feature type="signal peptide" evidence="1">
    <location>
        <begin position="1"/>
        <end position="26"/>
    </location>
</feature>
<reference evidence="3 4" key="1">
    <citation type="submission" date="2014-03" db="EMBL/GenBank/DDBJ databases">
        <title>Draft Genome Sequences of Four Burkholderia Strains.</title>
        <authorList>
            <person name="Liu X.Y."/>
            <person name="Li C.X."/>
            <person name="Xu J.H."/>
        </authorList>
    </citation>
    <scope>NUCLEOTIDE SEQUENCE [LARGE SCALE GENOMIC DNA]</scope>
    <source>
        <strain evidence="3 4">DSM 50014</strain>
    </source>
</reference>
<keyword evidence="4" id="KW-1185">Reference proteome</keyword>
<dbReference type="Pfam" id="PF04264">
    <property type="entry name" value="YceI"/>
    <property type="match status" value="1"/>
</dbReference>
<dbReference type="Proteomes" id="UP000027466">
    <property type="component" value="Unassembled WGS sequence"/>
</dbReference>
<evidence type="ECO:0000256" key="1">
    <source>
        <dbReference type="SAM" id="SignalP"/>
    </source>
</evidence>
<dbReference type="InterPro" id="IPR007372">
    <property type="entry name" value="Lipid/polyisoprenoid-bd_YceI"/>
</dbReference>
<dbReference type="SMART" id="SM00867">
    <property type="entry name" value="YceI"/>
    <property type="match status" value="1"/>
</dbReference>
<dbReference type="EMBL" id="JFHC01000001">
    <property type="protein sequence ID" value="KDR44721.1"/>
    <property type="molecule type" value="Genomic_DNA"/>
</dbReference>
<dbReference type="PANTHER" id="PTHR34406:SF1">
    <property type="entry name" value="PROTEIN YCEI"/>
    <property type="match status" value="1"/>
</dbReference>
<dbReference type="RefSeq" id="WP_035941142.1">
    <property type="nucleotide sequence ID" value="NZ_CADFFX010000003.1"/>
</dbReference>
<evidence type="ECO:0000259" key="2">
    <source>
        <dbReference type="SMART" id="SM00867"/>
    </source>
</evidence>
<gene>
    <name evidence="3" type="ORF">BG61_00700</name>
</gene>
<dbReference type="InterPro" id="IPR036761">
    <property type="entry name" value="TTHA0802/YceI-like_sf"/>
</dbReference>
<sequence>MKAKLYGLVLAGVTATSLVAAVVAHAQVDTGKSSVTATSKQMNVPVDGKFNKFTAQITFDPAKPAAGSANITIDTGSYDLGDAEYNKEVRGKEWFDSATFPTATFVSSAIAPAGTANQYKVTGKLTIKGKSQTVTVPVTVTQQGATETFDGSLPIKRSQFDVGTGEWKDTSVVADDVVIKFHIVAAKK</sequence>
<organism evidence="3 4">
    <name type="scientific">Caballeronia glathei</name>
    <dbReference type="NCBI Taxonomy" id="60547"/>
    <lineage>
        <taxon>Bacteria</taxon>
        <taxon>Pseudomonadati</taxon>
        <taxon>Pseudomonadota</taxon>
        <taxon>Betaproteobacteria</taxon>
        <taxon>Burkholderiales</taxon>
        <taxon>Burkholderiaceae</taxon>
        <taxon>Caballeronia</taxon>
    </lineage>
</organism>
<accession>A0A069Q4P4</accession>
<comment type="caution">
    <text evidence="3">The sequence shown here is derived from an EMBL/GenBank/DDBJ whole genome shotgun (WGS) entry which is preliminary data.</text>
</comment>
<feature type="chain" id="PRO_5007372624" evidence="1">
    <location>
        <begin position="27"/>
        <end position="188"/>
    </location>
</feature>
<dbReference type="Gene3D" id="2.40.128.110">
    <property type="entry name" value="Lipid/polyisoprenoid-binding, YceI-like"/>
    <property type="match status" value="1"/>
</dbReference>
<dbReference type="SUPFAM" id="SSF101874">
    <property type="entry name" value="YceI-like"/>
    <property type="match status" value="1"/>
</dbReference>